<dbReference type="KEGG" id="ter:Tery_4998"/>
<dbReference type="Pfam" id="PF05845">
    <property type="entry name" value="PhnH"/>
    <property type="match status" value="1"/>
</dbReference>
<organism evidence="1">
    <name type="scientific">Trichodesmium erythraeum (strain IMS101)</name>
    <dbReference type="NCBI Taxonomy" id="203124"/>
    <lineage>
        <taxon>Bacteria</taxon>
        <taxon>Bacillati</taxon>
        <taxon>Cyanobacteriota</taxon>
        <taxon>Cyanophyceae</taxon>
        <taxon>Oscillatoriophycideae</taxon>
        <taxon>Oscillatoriales</taxon>
        <taxon>Microcoleaceae</taxon>
        <taxon>Trichodesmium</taxon>
    </lineage>
</organism>
<evidence type="ECO:0008006" key="2">
    <source>
        <dbReference type="Google" id="ProtNLM"/>
    </source>
</evidence>
<reference evidence="1" key="1">
    <citation type="submission" date="2006-06" db="EMBL/GenBank/DDBJ databases">
        <title>Complete sequence of Trichodesmium erythraeum IMS101.</title>
        <authorList>
            <consortium name="US DOE Joint Genome Institute"/>
            <person name="Copeland A."/>
            <person name="Lucas S."/>
            <person name="Lapidus A."/>
            <person name="Barry K."/>
            <person name="Detter J.C."/>
            <person name="Glavina del Rio T."/>
            <person name="Hammon N."/>
            <person name="Israni S."/>
            <person name="Dalin E."/>
            <person name="Tice H."/>
            <person name="Pitluck S."/>
            <person name="Kiss H."/>
            <person name="Munk A.C."/>
            <person name="Brettin T."/>
            <person name="Bruce D."/>
            <person name="Han C."/>
            <person name="Tapia R."/>
            <person name="Gilna P."/>
            <person name="Schmutz J."/>
            <person name="Larimer F."/>
            <person name="Land M."/>
            <person name="Hauser L."/>
            <person name="Kyrpides N."/>
            <person name="Kim E."/>
            <person name="Richardson P."/>
        </authorList>
    </citation>
    <scope>NUCLEOTIDE SEQUENCE [LARGE SCALE GENOMIC DNA]</scope>
    <source>
        <strain evidence="1">IMS101</strain>
    </source>
</reference>
<dbReference type="EMBL" id="CP000393">
    <property type="protein sequence ID" value="ABG53912.1"/>
    <property type="molecule type" value="Genomic_DNA"/>
</dbReference>
<dbReference type="eggNOG" id="COG3625">
    <property type="taxonomic scope" value="Bacteria"/>
</dbReference>
<dbReference type="GO" id="GO:0019634">
    <property type="term" value="P:organic phosphonate metabolic process"/>
    <property type="evidence" value="ECO:0007669"/>
    <property type="project" value="InterPro"/>
</dbReference>
<name>Q10V12_TRIEI</name>
<dbReference type="SUPFAM" id="SSF159709">
    <property type="entry name" value="PhnH-like"/>
    <property type="match status" value="1"/>
</dbReference>
<dbReference type="RefSeq" id="WP_011614206.1">
    <property type="nucleotide sequence ID" value="NC_008312.1"/>
</dbReference>
<dbReference type="OrthoDB" id="154477at2"/>
<dbReference type="AlphaFoldDB" id="Q10V12"/>
<dbReference type="Gene3D" id="3.40.50.11310">
    <property type="entry name" value="Bacterial phosphonate metabolism protein PhnH"/>
    <property type="match status" value="1"/>
</dbReference>
<dbReference type="InterPro" id="IPR038058">
    <property type="entry name" value="PhnH-like_sp"/>
</dbReference>
<dbReference type="InterPro" id="IPR008772">
    <property type="entry name" value="Phosphonate_metab_PhnH"/>
</dbReference>
<evidence type="ECO:0000313" key="1">
    <source>
        <dbReference type="EMBL" id="ABG53912.1"/>
    </source>
</evidence>
<accession>Q10V12</accession>
<dbReference type="PIRSF" id="PIRSF020680">
    <property type="entry name" value="PhnH"/>
    <property type="match status" value="1"/>
</dbReference>
<dbReference type="HOGENOM" id="CLU_115317_0_0_3"/>
<dbReference type="STRING" id="203124.Tery_4998"/>
<sequence>MLKVDLPGIWQDEVQQQIFRQLLNCMSLPGTIADLSSYLGESTALIGVLAALLDNTVTLHDTHELIGQSDRHFLNSPTAPLTEARFIAVDGTNAPDTNFNPSLGTLASPELGATIVIQGQHLGSGELTLSLTGPGILSAKENKVALNGFHHGWFSRRQEWISAFPLGIDLILVDVTQVMIIPRTTQTILNLG</sequence>
<gene>
    <name evidence="1" type="ordered locus">Tery_4998</name>
</gene>
<proteinExistence type="predicted"/>
<dbReference type="NCBIfam" id="TIGR03292">
    <property type="entry name" value="PhnH_redo"/>
    <property type="match status" value="1"/>
</dbReference>
<protein>
    <recommendedName>
        <fullName evidence="2">Phosphonate metabolism</fullName>
    </recommendedName>
</protein>